<accession>A0A2P5YQX5</accession>
<name>A0A2P5YQX5_GOSBA</name>
<dbReference type="AlphaFoldDB" id="A0A2P5YQX5"/>
<evidence type="ECO:0000313" key="1">
    <source>
        <dbReference type="EMBL" id="PPS18007.1"/>
    </source>
</evidence>
<evidence type="ECO:0000313" key="2">
    <source>
        <dbReference type="Proteomes" id="UP000239757"/>
    </source>
</evidence>
<reference evidence="1 2" key="1">
    <citation type="submission" date="2015-01" db="EMBL/GenBank/DDBJ databases">
        <title>Genome of allotetraploid Gossypium barbadense reveals genomic plasticity and fiber elongation in cotton evolution.</title>
        <authorList>
            <person name="Chen X."/>
            <person name="Liu X."/>
            <person name="Zhao B."/>
            <person name="Zheng H."/>
            <person name="Hu Y."/>
            <person name="Lu G."/>
            <person name="Yang C."/>
            <person name="Chen J."/>
            <person name="Shan C."/>
            <person name="Zhang L."/>
            <person name="Zhou Y."/>
            <person name="Wang L."/>
            <person name="Guo W."/>
            <person name="Bai Y."/>
            <person name="Ruan J."/>
            <person name="Shangguan X."/>
            <person name="Mao Y."/>
            <person name="Jiang J."/>
            <person name="Zhu Y."/>
            <person name="Lei J."/>
            <person name="Kang H."/>
            <person name="Chen S."/>
            <person name="He X."/>
            <person name="Wang R."/>
            <person name="Wang Y."/>
            <person name="Chen J."/>
            <person name="Wang L."/>
            <person name="Yu S."/>
            <person name="Wang B."/>
            <person name="Wei J."/>
            <person name="Song S."/>
            <person name="Lu X."/>
            <person name="Gao Z."/>
            <person name="Gu W."/>
            <person name="Deng X."/>
            <person name="Ma D."/>
            <person name="Wang S."/>
            <person name="Liang W."/>
            <person name="Fang L."/>
            <person name="Cai C."/>
            <person name="Zhu X."/>
            <person name="Zhou B."/>
            <person name="Zhang Y."/>
            <person name="Chen Z."/>
            <person name="Xu S."/>
            <person name="Zhu R."/>
            <person name="Wang S."/>
            <person name="Zhang T."/>
            <person name="Zhao G."/>
        </authorList>
    </citation>
    <scope>NUCLEOTIDE SEQUENCE [LARGE SCALE GENOMIC DNA]</scope>
    <source>
        <strain evidence="2">cv. Xinhai21</strain>
        <tissue evidence="1">Leaf</tissue>
    </source>
</reference>
<sequence>MIRLEEDTPVVVEVGFHNHGVQRKGYRGGRAGHGSRGETVPVECQSSINVIKALKTLLLKSSKALRDVRHTQDALWGHLTNEGEGRCLRRRVEEAEISRQESHIKSDGYDSLLMSLRLMANSEGNEIGKTRVVGGRSRNEGPPAVGGRQVDVAMEGVKIIIVEDRAEFECELKVCRLDDLEKEAPWVSRQKGSDRVSQLDLFKCDLVNATARS</sequence>
<dbReference type="Proteomes" id="UP000239757">
    <property type="component" value="Unassembled WGS sequence"/>
</dbReference>
<organism evidence="1 2">
    <name type="scientific">Gossypium barbadense</name>
    <name type="common">Sea Island cotton</name>
    <name type="synonym">Hibiscus barbadensis</name>
    <dbReference type="NCBI Taxonomy" id="3634"/>
    <lineage>
        <taxon>Eukaryota</taxon>
        <taxon>Viridiplantae</taxon>
        <taxon>Streptophyta</taxon>
        <taxon>Embryophyta</taxon>
        <taxon>Tracheophyta</taxon>
        <taxon>Spermatophyta</taxon>
        <taxon>Magnoliopsida</taxon>
        <taxon>eudicotyledons</taxon>
        <taxon>Gunneridae</taxon>
        <taxon>Pentapetalae</taxon>
        <taxon>rosids</taxon>
        <taxon>malvids</taxon>
        <taxon>Malvales</taxon>
        <taxon>Malvaceae</taxon>
        <taxon>Malvoideae</taxon>
        <taxon>Gossypium</taxon>
    </lineage>
</organism>
<proteinExistence type="predicted"/>
<protein>
    <submittedName>
        <fullName evidence="1">Uncharacterized protein</fullName>
    </submittedName>
</protein>
<gene>
    <name evidence="1" type="ORF">GOBAR_AA02582</name>
</gene>
<dbReference type="EMBL" id="KZ662879">
    <property type="protein sequence ID" value="PPS18007.1"/>
    <property type="molecule type" value="Genomic_DNA"/>
</dbReference>